<sequence>MGFEDLGLANEQMHSFWFLVLFQFQLKESHEVSNEPRPKDILGIFASIISRQESCSEQYFKFVVNFVDRPLLLQCVISEKEHVTVLVESSLKMPCGIIQFDWGQFLCILQF</sequence>
<organism evidence="1 2">
    <name type="scientific">Halteria grandinella</name>
    <dbReference type="NCBI Taxonomy" id="5974"/>
    <lineage>
        <taxon>Eukaryota</taxon>
        <taxon>Sar</taxon>
        <taxon>Alveolata</taxon>
        <taxon>Ciliophora</taxon>
        <taxon>Intramacronucleata</taxon>
        <taxon>Spirotrichea</taxon>
        <taxon>Stichotrichia</taxon>
        <taxon>Sporadotrichida</taxon>
        <taxon>Halteriidae</taxon>
        <taxon>Halteria</taxon>
    </lineage>
</organism>
<accession>A0A8J8SXD7</accession>
<protein>
    <submittedName>
        <fullName evidence="1">Uncharacterized protein</fullName>
    </submittedName>
</protein>
<reference evidence="1" key="1">
    <citation type="submission" date="2019-06" db="EMBL/GenBank/DDBJ databases">
        <authorList>
            <person name="Zheng W."/>
        </authorList>
    </citation>
    <scope>NUCLEOTIDE SEQUENCE</scope>
    <source>
        <strain evidence="1">QDHG01</strain>
    </source>
</reference>
<comment type="caution">
    <text evidence="1">The sequence shown here is derived from an EMBL/GenBank/DDBJ whole genome shotgun (WGS) entry which is preliminary data.</text>
</comment>
<evidence type="ECO:0000313" key="1">
    <source>
        <dbReference type="EMBL" id="TNV74329.1"/>
    </source>
</evidence>
<keyword evidence="2" id="KW-1185">Reference proteome</keyword>
<gene>
    <name evidence="1" type="ORF">FGO68_gene419</name>
</gene>
<proteinExistence type="predicted"/>
<evidence type="ECO:0000313" key="2">
    <source>
        <dbReference type="Proteomes" id="UP000785679"/>
    </source>
</evidence>
<dbReference type="Proteomes" id="UP000785679">
    <property type="component" value="Unassembled WGS sequence"/>
</dbReference>
<name>A0A8J8SXD7_HALGN</name>
<dbReference type="AlphaFoldDB" id="A0A8J8SXD7"/>
<dbReference type="EMBL" id="RRYP01017129">
    <property type="protein sequence ID" value="TNV74329.1"/>
    <property type="molecule type" value="Genomic_DNA"/>
</dbReference>